<dbReference type="Gene3D" id="3.30.710.10">
    <property type="entry name" value="Potassium Channel Kv1.1, Chain A"/>
    <property type="match status" value="1"/>
</dbReference>
<dbReference type="EMBL" id="KK852733">
    <property type="protein sequence ID" value="KDR17458.1"/>
    <property type="molecule type" value="Genomic_DNA"/>
</dbReference>
<name>A0A067R5D4_ZOONE</name>
<dbReference type="SUPFAM" id="SSF117281">
    <property type="entry name" value="Kelch motif"/>
    <property type="match status" value="1"/>
</dbReference>
<dbReference type="OMA" id="NIWNNIA"/>
<dbReference type="Gene3D" id="2.120.10.80">
    <property type="entry name" value="Kelch-type beta propeller"/>
    <property type="match status" value="1"/>
</dbReference>
<feature type="domain" description="BTB" evidence="4">
    <location>
        <begin position="36"/>
        <end position="104"/>
    </location>
</feature>
<evidence type="ECO:0000256" key="1">
    <source>
        <dbReference type="ARBA" id="ARBA00022441"/>
    </source>
</evidence>
<dbReference type="PANTHER" id="PTHR24412:SF172">
    <property type="entry name" value="KELCH-LIKE PROTEIN 10"/>
    <property type="match status" value="1"/>
</dbReference>
<dbReference type="SMART" id="SM00225">
    <property type="entry name" value="BTB"/>
    <property type="match status" value="1"/>
</dbReference>
<dbReference type="eggNOG" id="KOG4441">
    <property type="taxonomic scope" value="Eukaryota"/>
</dbReference>
<dbReference type="InterPro" id="IPR015915">
    <property type="entry name" value="Kelch-typ_b-propeller"/>
</dbReference>
<dbReference type="InParanoid" id="A0A067R5D4"/>
<keyword evidence="2" id="KW-0677">Repeat</keyword>
<organism evidence="5 6">
    <name type="scientific">Zootermopsis nevadensis</name>
    <name type="common">Dampwood termite</name>
    <dbReference type="NCBI Taxonomy" id="136037"/>
    <lineage>
        <taxon>Eukaryota</taxon>
        <taxon>Metazoa</taxon>
        <taxon>Ecdysozoa</taxon>
        <taxon>Arthropoda</taxon>
        <taxon>Hexapoda</taxon>
        <taxon>Insecta</taxon>
        <taxon>Pterygota</taxon>
        <taxon>Neoptera</taxon>
        <taxon>Polyneoptera</taxon>
        <taxon>Dictyoptera</taxon>
        <taxon>Blattodea</taxon>
        <taxon>Blattoidea</taxon>
        <taxon>Termitoidae</taxon>
        <taxon>Termopsidae</taxon>
        <taxon>Zootermopsis</taxon>
    </lineage>
</organism>
<evidence type="ECO:0000259" key="4">
    <source>
        <dbReference type="PROSITE" id="PS50097"/>
    </source>
</evidence>
<dbReference type="PROSITE" id="PS50097">
    <property type="entry name" value="BTB"/>
    <property type="match status" value="1"/>
</dbReference>
<accession>A0A067R5D4</accession>
<gene>
    <name evidence="5" type="ORF">L798_08576</name>
</gene>
<dbReference type="Proteomes" id="UP000027135">
    <property type="component" value="Unassembled WGS sequence"/>
</dbReference>
<reference evidence="5 6" key="1">
    <citation type="journal article" date="2014" name="Nat. Commun.">
        <title>Molecular traces of alternative social organization in a termite genome.</title>
        <authorList>
            <person name="Terrapon N."/>
            <person name="Li C."/>
            <person name="Robertson H.M."/>
            <person name="Ji L."/>
            <person name="Meng X."/>
            <person name="Booth W."/>
            <person name="Chen Z."/>
            <person name="Childers C.P."/>
            <person name="Glastad K.M."/>
            <person name="Gokhale K."/>
            <person name="Gowin J."/>
            <person name="Gronenberg W."/>
            <person name="Hermansen R.A."/>
            <person name="Hu H."/>
            <person name="Hunt B.G."/>
            <person name="Huylmans A.K."/>
            <person name="Khalil S.M."/>
            <person name="Mitchell R.D."/>
            <person name="Munoz-Torres M.C."/>
            <person name="Mustard J.A."/>
            <person name="Pan H."/>
            <person name="Reese J.T."/>
            <person name="Scharf M.E."/>
            <person name="Sun F."/>
            <person name="Vogel H."/>
            <person name="Xiao J."/>
            <person name="Yang W."/>
            <person name="Yang Z."/>
            <person name="Yang Z."/>
            <person name="Zhou J."/>
            <person name="Zhu J."/>
            <person name="Brent C.S."/>
            <person name="Elsik C.G."/>
            <person name="Goodisman M.A."/>
            <person name="Liberles D.A."/>
            <person name="Roe R.M."/>
            <person name="Vargo E.L."/>
            <person name="Vilcinskas A."/>
            <person name="Wang J."/>
            <person name="Bornberg-Bauer E."/>
            <person name="Korb J."/>
            <person name="Zhang G."/>
            <person name="Liebig J."/>
        </authorList>
    </citation>
    <scope>NUCLEOTIDE SEQUENCE [LARGE SCALE GENOMIC DNA]</scope>
    <source>
        <tissue evidence="5">Whole organism</tissue>
    </source>
</reference>
<dbReference type="InterPro" id="IPR011333">
    <property type="entry name" value="SKP1/BTB/POZ_sf"/>
</dbReference>
<evidence type="ECO:0000256" key="2">
    <source>
        <dbReference type="ARBA" id="ARBA00022737"/>
    </source>
</evidence>
<dbReference type="Pfam" id="PF01344">
    <property type="entry name" value="Kelch_1"/>
    <property type="match status" value="1"/>
</dbReference>
<evidence type="ECO:0000256" key="3">
    <source>
        <dbReference type="ARBA" id="ARBA00023203"/>
    </source>
</evidence>
<dbReference type="InterPro" id="IPR006652">
    <property type="entry name" value="Kelch_1"/>
</dbReference>
<dbReference type="Pfam" id="PF00651">
    <property type="entry name" value="BTB"/>
    <property type="match status" value="1"/>
</dbReference>
<dbReference type="AlphaFoldDB" id="A0A067R5D4"/>
<dbReference type="GO" id="GO:0003779">
    <property type="term" value="F:actin binding"/>
    <property type="evidence" value="ECO:0007669"/>
    <property type="project" value="UniProtKB-KW"/>
</dbReference>
<dbReference type="SUPFAM" id="SSF54695">
    <property type="entry name" value="POZ domain"/>
    <property type="match status" value="1"/>
</dbReference>
<dbReference type="InterPro" id="IPR000210">
    <property type="entry name" value="BTB/POZ_dom"/>
</dbReference>
<proteinExistence type="predicted"/>
<keyword evidence="1" id="KW-0880">Kelch repeat</keyword>
<evidence type="ECO:0000313" key="5">
    <source>
        <dbReference type="EMBL" id="KDR17458.1"/>
    </source>
</evidence>
<keyword evidence="3" id="KW-0009">Actin-binding</keyword>
<protein>
    <submittedName>
        <fullName evidence="5">Kelch-like protein 21</fullName>
    </submittedName>
</protein>
<keyword evidence="6" id="KW-1185">Reference proteome</keyword>
<sequence length="341" mass="38914">MEIKQESGCSQQDGVRCTCTKGLVRLKELRAKNLLCDAVLRLEDGGVFPVHRVILSMCSAYFRTLFTTTLHTNEETDVLLHGVSSDMMTQILDYVYFREVDIRSDNSCQLLVTADYLCIPEVTELCSDFLKEAMDADNCIGILLFARSVILETLSFLRDVQMMTNEENEDKEFVTPRIAYPRIPQDILFAIGGFRYGSPEYEIERSLSDVIEAYDTRAGRWSVVEGVDSFGPRVYHATAVIGFDIYVIGGYDGEEELRSCHCFNAVMKTWREVAPMNVCSAEGEASVCLSVRPRVATQERLKESQDLRFSLWRVRRWLPFGFCRRFRGTLCLHHQGIPLRS</sequence>
<evidence type="ECO:0000313" key="6">
    <source>
        <dbReference type="Proteomes" id="UP000027135"/>
    </source>
</evidence>
<dbReference type="STRING" id="136037.A0A067R5D4"/>
<dbReference type="SMART" id="SM00612">
    <property type="entry name" value="Kelch"/>
    <property type="match status" value="2"/>
</dbReference>
<dbReference type="PANTHER" id="PTHR24412">
    <property type="entry name" value="KELCH PROTEIN"/>
    <property type="match status" value="1"/>
</dbReference>
<dbReference type="eggNOG" id="KOG1072">
    <property type="taxonomic scope" value="Eukaryota"/>
</dbReference>